<organism evidence="1 2">
    <name type="scientific">Camelus dromedarius</name>
    <name type="common">Dromedary</name>
    <name type="synonym">Arabian camel</name>
    <dbReference type="NCBI Taxonomy" id="9838"/>
    <lineage>
        <taxon>Eukaryota</taxon>
        <taxon>Metazoa</taxon>
        <taxon>Chordata</taxon>
        <taxon>Craniata</taxon>
        <taxon>Vertebrata</taxon>
        <taxon>Euteleostomi</taxon>
        <taxon>Mammalia</taxon>
        <taxon>Eutheria</taxon>
        <taxon>Laurasiatheria</taxon>
        <taxon>Artiodactyla</taxon>
        <taxon>Tylopoda</taxon>
        <taxon>Camelidae</taxon>
        <taxon>Camelus</taxon>
    </lineage>
</organism>
<sequence length="74" mass="7730">MSHPQNTLPAICLCPLSQGSGGLTKDDGRGPHSALLHNQPFSSSPFPFLLSHCLAGGPASAHLPLHLSIFVSFL</sequence>
<proteinExistence type="predicted"/>
<name>A0A5N4DRV4_CAMDR</name>
<dbReference type="AlphaFoldDB" id="A0A5N4DRV4"/>
<accession>A0A5N4DRV4</accession>
<dbReference type="Proteomes" id="UP000299084">
    <property type="component" value="Unassembled WGS sequence"/>
</dbReference>
<protein>
    <submittedName>
        <fullName evidence="1">Uncharacterized protein</fullName>
    </submittedName>
</protein>
<reference evidence="1 2" key="1">
    <citation type="journal article" date="2019" name="Mol. Ecol. Resour.">
        <title>Improving Illumina assemblies with Hi-C and long reads: an example with the North African dromedary.</title>
        <authorList>
            <person name="Elbers J.P."/>
            <person name="Rogers M.F."/>
            <person name="Perelman P.L."/>
            <person name="Proskuryakova A.A."/>
            <person name="Serdyukova N.A."/>
            <person name="Johnson W.E."/>
            <person name="Horin P."/>
            <person name="Corander J."/>
            <person name="Murphy D."/>
            <person name="Burger P.A."/>
        </authorList>
    </citation>
    <scope>NUCLEOTIDE SEQUENCE [LARGE SCALE GENOMIC DNA]</scope>
    <source>
        <strain evidence="1">Drom800</strain>
        <tissue evidence="1">Blood</tissue>
    </source>
</reference>
<dbReference type="EMBL" id="JWIN03000009">
    <property type="protein sequence ID" value="KAB1273817.1"/>
    <property type="molecule type" value="Genomic_DNA"/>
</dbReference>
<keyword evidence="2" id="KW-1185">Reference proteome</keyword>
<gene>
    <name evidence="1" type="ORF">Cadr_000011768</name>
</gene>
<evidence type="ECO:0000313" key="1">
    <source>
        <dbReference type="EMBL" id="KAB1273817.1"/>
    </source>
</evidence>
<evidence type="ECO:0000313" key="2">
    <source>
        <dbReference type="Proteomes" id="UP000299084"/>
    </source>
</evidence>
<comment type="caution">
    <text evidence="1">The sequence shown here is derived from an EMBL/GenBank/DDBJ whole genome shotgun (WGS) entry which is preliminary data.</text>
</comment>